<proteinExistence type="predicted"/>
<dbReference type="Proteomes" id="UP001530315">
    <property type="component" value="Unassembled WGS sequence"/>
</dbReference>
<keyword evidence="2" id="KW-1185">Reference proteome</keyword>
<name>A0ABD3MKR2_9STRA</name>
<accession>A0ABD3MKR2</accession>
<organism evidence="1 2">
    <name type="scientific">Stephanodiscus triporus</name>
    <dbReference type="NCBI Taxonomy" id="2934178"/>
    <lineage>
        <taxon>Eukaryota</taxon>
        <taxon>Sar</taxon>
        <taxon>Stramenopiles</taxon>
        <taxon>Ochrophyta</taxon>
        <taxon>Bacillariophyta</taxon>
        <taxon>Coscinodiscophyceae</taxon>
        <taxon>Thalassiosirophycidae</taxon>
        <taxon>Stephanodiscales</taxon>
        <taxon>Stephanodiscaceae</taxon>
        <taxon>Stephanodiscus</taxon>
    </lineage>
</organism>
<comment type="caution">
    <text evidence="1">The sequence shown here is derived from an EMBL/GenBank/DDBJ whole genome shotgun (WGS) entry which is preliminary data.</text>
</comment>
<dbReference type="AlphaFoldDB" id="A0ABD3MKR2"/>
<sequence length="77" mass="8920">MPRSDEGKEKKETKRCSFRAMNREPIRLLDNSNMIDRSLDSQKRGDESLPLITHIRTDPISDVWALLEMVATRCCTL</sequence>
<reference evidence="1 2" key="1">
    <citation type="submission" date="2024-10" db="EMBL/GenBank/DDBJ databases">
        <title>Updated reference genomes for cyclostephanoid diatoms.</title>
        <authorList>
            <person name="Roberts W.R."/>
            <person name="Alverson A.J."/>
        </authorList>
    </citation>
    <scope>NUCLEOTIDE SEQUENCE [LARGE SCALE GENOMIC DNA]</scope>
    <source>
        <strain evidence="1 2">AJA276-08</strain>
    </source>
</reference>
<evidence type="ECO:0000313" key="2">
    <source>
        <dbReference type="Proteomes" id="UP001530315"/>
    </source>
</evidence>
<dbReference type="EMBL" id="JALLAZ020001778">
    <property type="protein sequence ID" value="KAL3764338.1"/>
    <property type="molecule type" value="Genomic_DNA"/>
</dbReference>
<evidence type="ECO:0000313" key="1">
    <source>
        <dbReference type="EMBL" id="KAL3764338.1"/>
    </source>
</evidence>
<protein>
    <submittedName>
        <fullName evidence="1">Uncharacterized protein</fullName>
    </submittedName>
</protein>
<gene>
    <name evidence="1" type="ORF">ACHAW5_003474</name>
</gene>